<evidence type="ECO:0000313" key="2">
    <source>
        <dbReference type="Proteomes" id="UP000041601"/>
    </source>
</evidence>
<accession>A0ABM9SJX1</accession>
<proteinExistence type="predicted"/>
<keyword evidence="2" id="KW-1185">Reference proteome</keyword>
<comment type="caution">
    <text evidence="1">The sequence shown here is derived from an EMBL/GenBank/DDBJ whole genome shotgun (WGS) entry which is preliminary data.</text>
</comment>
<sequence length="52" mass="6087">MKSSYQSLTGVYAADYSKYRALSAQHERGTLARKCCIKQSWLSRKYLRECIH</sequence>
<dbReference type="EMBL" id="CPXJ01000141">
    <property type="protein sequence ID" value="CNE80652.1"/>
    <property type="molecule type" value="Genomic_DNA"/>
</dbReference>
<protein>
    <submittedName>
        <fullName evidence="1">Uncharacterized protein</fullName>
    </submittedName>
</protein>
<reference evidence="1 2" key="1">
    <citation type="submission" date="2015-03" db="EMBL/GenBank/DDBJ databases">
        <authorList>
            <consortium name="Pathogen Informatics"/>
            <person name="Murphy D."/>
        </authorList>
    </citation>
    <scope>NUCLEOTIDE SEQUENCE [LARGE SCALE GENOMIC DNA]</scope>
    <source>
        <strain evidence="1 2">IP05342</strain>
    </source>
</reference>
<gene>
    <name evidence="1" type="ORF">ERS137959_04659</name>
</gene>
<organism evidence="1 2">
    <name type="scientific">Yersinia enterocolitica</name>
    <dbReference type="NCBI Taxonomy" id="630"/>
    <lineage>
        <taxon>Bacteria</taxon>
        <taxon>Pseudomonadati</taxon>
        <taxon>Pseudomonadota</taxon>
        <taxon>Gammaproteobacteria</taxon>
        <taxon>Enterobacterales</taxon>
        <taxon>Yersiniaceae</taxon>
        <taxon>Yersinia</taxon>
    </lineage>
</organism>
<name>A0ABM9SJX1_YEREN</name>
<dbReference type="Proteomes" id="UP000041601">
    <property type="component" value="Unassembled WGS sequence"/>
</dbReference>
<dbReference type="RefSeq" id="WP_154236085.1">
    <property type="nucleotide sequence ID" value="NZ_CP016931.1"/>
</dbReference>
<evidence type="ECO:0000313" key="1">
    <source>
        <dbReference type="EMBL" id="CNE80652.1"/>
    </source>
</evidence>